<organism evidence="1 2">
    <name type="scientific">Blastopirellula marina</name>
    <dbReference type="NCBI Taxonomy" id="124"/>
    <lineage>
        <taxon>Bacteria</taxon>
        <taxon>Pseudomonadati</taxon>
        <taxon>Planctomycetota</taxon>
        <taxon>Planctomycetia</taxon>
        <taxon>Pirellulales</taxon>
        <taxon>Pirellulaceae</taxon>
        <taxon>Blastopirellula</taxon>
    </lineage>
</organism>
<dbReference type="Proteomes" id="UP000237819">
    <property type="component" value="Unassembled WGS sequence"/>
</dbReference>
<dbReference type="EMBL" id="PUHZ01000025">
    <property type="protein sequence ID" value="PQO42168.1"/>
    <property type="molecule type" value="Genomic_DNA"/>
</dbReference>
<dbReference type="AlphaFoldDB" id="A0A2S8GCI0"/>
<name>A0A2S8GCI0_9BACT</name>
<comment type="caution">
    <text evidence="1">The sequence shown here is derived from an EMBL/GenBank/DDBJ whole genome shotgun (WGS) entry which is preliminary data.</text>
</comment>
<evidence type="ECO:0000313" key="2">
    <source>
        <dbReference type="Proteomes" id="UP000237819"/>
    </source>
</evidence>
<protein>
    <submittedName>
        <fullName evidence="1">Uncharacterized protein</fullName>
    </submittedName>
</protein>
<accession>A0A2S8GCI0</accession>
<gene>
    <name evidence="1" type="ORF">C5Y93_27875</name>
</gene>
<evidence type="ECO:0000313" key="1">
    <source>
        <dbReference type="EMBL" id="PQO42168.1"/>
    </source>
</evidence>
<reference evidence="1 2" key="1">
    <citation type="submission" date="2018-02" db="EMBL/GenBank/DDBJ databases">
        <title>Comparative genomes isolates from brazilian mangrove.</title>
        <authorList>
            <person name="Araujo J.E."/>
            <person name="Taketani R.G."/>
            <person name="Silva M.C.P."/>
            <person name="Loureco M.V."/>
            <person name="Andreote F.D."/>
        </authorList>
    </citation>
    <scope>NUCLEOTIDE SEQUENCE [LARGE SCALE GENOMIC DNA]</scope>
    <source>
        <strain evidence="1 2">Nap-Phe MGV</strain>
    </source>
</reference>
<proteinExistence type="predicted"/>
<sequence length="65" mass="7211">MLWPLFQGFLFGDGDLARRLSSIVLRIQGFDDGGPFGSLGLDGCRVTLNLWGSYSELCTRPMEEV</sequence>